<reference evidence="10" key="1">
    <citation type="submission" date="2021-02" db="EMBL/GenBank/DDBJ databases">
        <authorList>
            <person name="Nowell W R."/>
        </authorList>
    </citation>
    <scope>NUCLEOTIDE SEQUENCE</scope>
</reference>
<dbReference type="GO" id="GO:0004930">
    <property type="term" value="F:G protein-coupled receptor activity"/>
    <property type="evidence" value="ECO:0007669"/>
    <property type="project" value="UniProtKB-KW"/>
</dbReference>
<evidence type="ECO:0000256" key="8">
    <source>
        <dbReference type="SAM" id="Phobius"/>
    </source>
</evidence>
<feature type="transmembrane region" description="Helical" evidence="8">
    <location>
        <begin position="86"/>
        <end position="105"/>
    </location>
</feature>
<evidence type="ECO:0000313" key="10">
    <source>
        <dbReference type="EMBL" id="CAF0981155.1"/>
    </source>
</evidence>
<feature type="transmembrane region" description="Helical" evidence="8">
    <location>
        <begin position="42"/>
        <end position="66"/>
    </location>
</feature>
<evidence type="ECO:0000256" key="6">
    <source>
        <dbReference type="ARBA" id="ARBA00023170"/>
    </source>
</evidence>
<evidence type="ECO:0000256" key="7">
    <source>
        <dbReference type="ARBA" id="ARBA00023224"/>
    </source>
</evidence>
<dbReference type="PANTHER" id="PTHR24243:SF230">
    <property type="entry name" value="G-PROTEIN COUPLED RECEPTORS FAMILY 1 PROFILE DOMAIN-CONTAINING PROTEIN"/>
    <property type="match status" value="1"/>
</dbReference>
<dbReference type="Proteomes" id="UP000663870">
    <property type="component" value="Unassembled WGS sequence"/>
</dbReference>
<dbReference type="Gene3D" id="1.20.1070.10">
    <property type="entry name" value="Rhodopsin 7-helix transmembrane proteins"/>
    <property type="match status" value="1"/>
</dbReference>
<feature type="domain" description="G-protein coupled receptors family 1 profile" evidence="9">
    <location>
        <begin position="26"/>
        <end position="280"/>
    </location>
</feature>
<keyword evidence="5 8" id="KW-0472">Membrane</keyword>
<keyword evidence="4" id="KW-0297">G-protein coupled receptor</keyword>
<feature type="transmembrane region" description="Helical" evidence="8">
    <location>
        <begin position="267"/>
        <end position="287"/>
    </location>
</feature>
<dbReference type="InterPro" id="IPR017452">
    <property type="entry name" value="GPCR_Rhodpsn_7TM"/>
</dbReference>
<dbReference type="GO" id="GO:0005886">
    <property type="term" value="C:plasma membrane"/>
    <property type="evidence" value="ECO:0007669"/>
    <property type="project" value="TreeGrafter"/>
</dbReference>
<feature type="transmembrane region" description="Helical" evidence="8">
    <location>
        <begin position="6"/>
        <end position="30"/>
    </location>
</feature>
<feature type="transmembrane region" description="Helical" evidence="8">
    <location>
        <begin position="125"/>
        <end position="146"/>
    </location>
</feature>
<evidence type="ECO:0000313" key="11">
    <source>
        <dbReference type="Proteomes" id="UP000663870"/>
    </source>
</evidence>
<evidence type="ECO:0000259" key="9">
    <source>
        <dbReference type="PROSITE" id="PS50262"/>
    </source>
</evidence>
<comment type="caution">
    <text evidence="10">The sequence shown here is derived from an EMBL/GenBank/DDBJ whole genome shotgun (WGS) entry which is preliminary data.</text>
</comment>
<keyword evidence="6" id="KW-0675">Receptor</keyword>
<protein>
    <recommendedName>
        <fullName evidence="9">G-protein coupled receptors family 1 profile domain-containing protein</fullName>
    </recommendedName>
</protein>
<dbReference type="PANTHER" id="PTHR24243">
    <property type="entry name" value="G-PROTEIN COUPLED RECEPTOR"/>
    <property type="match status" value="1"/>
</dbReference>
<dbReference type="SUPFAM" id="SSF81321">
    <property type="entry name" value="Family A G protein-coupled receptor-like"/>
    <property type="match status" value="1"/>
</dbReference>
<keyword evidence="2 8" id="KW-0812">Transmembrane</keyword>
<evidence type="ECO:0000256" key="3">
    <source>
        <dbReference type="ARBA" id="ARBA00022989"/>
    </source>
</evidence>
<gene>
    <name evidence="10" type="ORF">JXQ802_LOCUS13183</name>
</gene>
<accession>A0A814FCK9</accession>
<evidence type="ECO:0000256" key="1">
    <source>
        <dbReference type="ARBA" id="ARBA00004141"/>
    </source>
</evidence>
<sequence>MYSNTALIRSITVYGGSPIFIFGTLGNLLNIRFLWRTRRNPCAFIFLVSSFFNCIVLFYGLFTRILSIGFDLDWSNTNRIWCKTRIAFTEASFLISITCICLASIDRFLTSCRQEKYRKLSRLSLTRWAIILTIIFWLGHSIPYLIHAELSYNSKTGLISCLLLINTAHANYLRYVALPVYLGLFPSMILIITGLMTYRNTNRLQILRQRQLLQKQLTSMMLTQIPIILFSTLPYIIFTEYTAVTSTIIKSTDQKAVERLFTNIVTLLFYITFACPFFVFFASSASFRREAKMFLLREKTNLFTTNQIQPYSIAIIKNIQPAIVNENKH</sequence>
<name>A0A814FCK9_9BILA</name>
<comment type="subcellular location">
    <subcellularLocation>
        <location evidence="1">Membrane</location>
        <topology evidence="1">Multi-pass membrane protein</topology>
    </subcellularLocation>
</comment>
<evidence type="ECO:0000256" key="4">
    <source>
        <dbReference type="ARBA" id="ARBA00023040"/>
    </source>
</evidence>
<keyword evidence="11" id="KW-1185">Reference proteome</keyword>
<dbReference type="PROSITE" id="PS50262">
    <property type="entry name" value="G_PROTEIN_RECEP_F1_2"/>
    <property type="match status" value="1"/>
</dbReference>
<keyword evidence="7" id="KW-0807">Transducer</keyword>
<dbReference type="AlphaFoldDB" id="A0A814FCK9"/>
<feature type="transmembrane region" description="Helical" evidence="8">
    <location>
        <begin position="172"/>
        <end position="196"/>
    </location>
</feature>
<keyword evidence="3 8" id="KW-1133">Transmembrane helix</keyword>
<dbReference type="InterPro" id="IPR000276">
    <property type="entry name" value="GPCR_Rhodpsn"/>
</dbReference>
<proteinExistence type="predicted"/>
<evidence type="ECO:0000256" key="5">
    <source>
        <dbReference type="ARBA" id="ARBA00023136"/>
    </source>
</evidence>
<dbReference type="Pfam" id="PF00001">
    <property type="entry name" value="7tm_1"/>
    <property type="match status" value="1"/>
</dbReference>
<evidence type="ECO:0000256" key="2">
    <source>
        <dbReference type="ARBA" id="ARBA00022692"/>
    </source>
</evidence>
<organism evidence="10 11">
    <name type="scientific">Rotaria sordida</name>
    <dbReference type="NCBI Taxonomy" id="392033"/>
    <lineage>
        <taxon>Eukaryota</taxon>
        <taxon>Metazoa</taxon>
        <taxon>Spiralia</taxon>
        <taxon>Gnathifera</taxon>
        <taxon>Rotifera</taxon>
        <taxon>Eurotatoria</taxon>
        <taxon>Bdelloidea</taxon>
        <taxon>Philodinida</taxon>
        <taxon>Philodinidae</taxon>
        <taxon>Rotaria</taxon>
    </lineage>
</organism>
<dbReference type="EMBL" id="CAJNOL010000280">
    <property type="protein sequence ID" value="CAF0981155.1"/>
    <property type="molecule type" value="Genomic_DNA"/>
</dbReference>